<proteinExistence type="predicted"/>
<gene>
    <name evidence="2" type="ORF">AXX12_14845</name>
</gene>
<dbReference type="Gene3D" id="2.40.360.20">
    <property type="match status" value="1"/>
</dbReference>
<dbReference type="Proteomes" id="UP000076268">
    <property type="component" value="Unassembled WGS sequence"/>
</dbReference>
<feature type="signal peptide" evidence="1">
    <location>
        <begin position="1"/>
        <end position="17"/>
    </location>
</feature>
<dbReference type="EMBL" id="LSGP01000026">
    <property type="protein sequence ID" value="KYZ74858.1"/>
    <property type="molecule type" value="Genomic_DNA"/>
</dbReference>
<keyword evidence="3" id="KW-1185">Reference proteome</keyword>
<protein>
    <submittedName>
        <fullName evidence="2">Uncharacterized protein</fullName>
    </submittedName>
</protein>
<reference evidence="2 3" key="1">
    <citation type="submission" date="2016-02" db="EMBL/GenBank/DDBJ databases">
        <title>Anaerosporomusa subterraneum gen. nov., sp. nov., a spore-forming obligate anaerobe isolated from saprolite.</title>
        <authorList>
            <person name="Choi J.K."/>
            <person name="Shah M."/>
            <person name="Yee N."/>
        </authorList>
    </citation>
    <scope>NUCLEOTIDE SEQUENCE [LARGE SCALE GENOMIC DNA]</scope>
    <source>
        <strain evidence="2 3">RU4</strain>
    </source>
</reference>
<dbReference type="RefSeq" id="WP_066245271.1">
    <property type="nucleotide sequence ID" value="NZ_LSGP01000026.1"/>
</dbReference>
<feature type="chain" id="PRO_5038857339" evidence="1">
    <location>
        <begin position="18"/>
        <end position="206"/>
    </location>
</feature>
<evidence type="ECO:0000313" key="3">
    <source>
        <dbReference type="Proteomes" id="UP000076268"/>
    </source>
</evidence>
<keyword evidence="1" id="KW-0732">Signal</keyword>
<comment type="caution">
    <text evidence="2">The sequence shown here is derived from an EMBL/GenBank/DDBJ whole genome shotgun (WGS) entry which is preliminary data.</text>
</comment>
<name>A0A154BMW4_ANASB</name>
<dbReference type="STRING" id="1794912.AXX12_14845"/>
<evidence type="ECO:0000256" key="1">
    <source>
        <dbReference type="SAM" id="SignalP"/>
    </source>
</evidence>
<evidence type="ECO:0000313" key="2">
    <source>
        <dbReference type="EMBL" id="KYZ74858.1"/>
    </source>
</evidence>
<sequence>MKKVLTLLLIASLFVLPGCYKRPASPPPQEKAINDVRIYFPAEQSLTWIYEGSGNEYAAFTRKVIYKEDSRVQLAQDNGGTRLGMVLQVLPEAVSVNYVREEFYTDTKLFSEAANRSEILLKAPLKAGAVWETGRERREVISIDETVQVPAGTYSNVVKVKVTSLTANTASENVEYYAPNVGLVLRQFITGSDKIESQLKTLKRTD</sequence>
<organism evidence="2 3">
    <name type="scientific">Anaerosporomusa subterranea</name>
    <dbReference type="NCBI Taxonomy" id="1794912"/>
    <lineage>
        <taxon>Bacteria</taxon>
        <taxon>Bacillati</taxon>
        <taxon>Bacillota</taxon>
        <taxon>Negativicutes</taxon>
        <taxon>Acetonemataceae</taxon>
        <taxon>Anaerosporomusa</taxon>
    </lineage>
</organism>
<dbReference type="OrthoDB" id="1683231at2"/>
<dbReference type="AlphaFoldDB" id="A0A154BMW4"/>
<accession>A0A154BMW4</accession>